<dbReference type="InterPro" id="IPR008334">
    <property type="entry name" value="5'-Nucleotdase_C"/>
</dbReference>
<feature type="chain" id="PRO_5038161605" evidence="2">
    <location>
        <begin position="24"/>
        <end position="508"/>
    </location>
</feature>
<dbReference type="PANTHER" id="PTHR11575">
    <property type="entry name" value="5'-NUCLEOTIDASE-RELATED"/>
    <property type="match status" value="1"/>
</dbReference>
<accession>A0A933KY50</accession>
<evidence type="ECO:0000256" key="1">
    <source>
        <dbReference type="ARBA" id="ARBA00022729"/>
    </source>
</evidence>
<dbReference type="GO" id="GO:0009166">
    <property type="term" value="P:nucleotide catabolic process"/>
    <property type="evidence" value="ECO:0007669"/>
    <property type="project" value="InterPro"/>
</dbReference>
<dbReference type="EMBL" id="JACRAF010000011">
    <property type="protein sequence ID" value="MBI4920759.1"/>
    <property type="molecule type" value="Genomic_DNA"/>
</dbReference>
<dbReference type="GO" id="GO:0000166">
    <property type="term" value="F:nucleotide binding"/>
    <property type="evidence" value="ECO:0007669"/>
    <property type="project" value="UniProtKB-KW"/>
</dbReference>
<comment type="caution">
    <text evidence="5">The sequence shown here is derived from an EMBL/GenBank/DDBJ whole genome shotgun (WGS) entry which is preliminary data.</text>
</comment>
<protein>
    <submittedName>
        <fullName evidence="5">Bifunctional metallophosphatase/5'-nucleotidase</fullName>
    </submittedName>
</protein>
<gene>
    <name evidence="5" type="ORF">HY834_03350</name>
</gene>
<evidence type="ECO:0000259" key="4">
    <source>
        <dbReference type="Pfam" id="PF02872"/>
    </source>
</evidence>
<feature type="domain" description="5'-Nucleotidase C-terminal" evidence="4">
    <location>
        <begin position="313"/>
        <end position="468"/>
    </location>
</feature>
<dbReference type="Gene3D" id="3.90.780.10">
    <property type="entry name" value="5'-Nucleotidase, C-terminal domain"/>
    <property type="match status" value="1"/>
</dbReference>
<reference evidence="5" key="1">
    <citation type="submission" date="2020-07" db="EMBL/GenBank/DDBJ databases">
        <title>Huge and variable diversity of episymbiotic CPR bacteria and DPANN archaea in groundwater ecosystems.</title>
        <authorList>
            <person name="He C.Y."/>
            <person name="Keren R."/>
            <person name="Whittaker M."/>
            <person name="Farag I.F."/>
            <person name="Doudna J."/>
            <person name="Cate J.H.D."/>
            <person name="Banfield J.F."/>
        </authorList>
    </citation>
    <scope>NUCLEOTIDE SEQUENCE</scope>
    <source>
        <strain evidence="5">NC_groundwater_1586_Pr3_B-0.1um_66_15</strain>
    </source>
</reference>
<dbReference type="Pfam" id="PF02872">
    <property type="entry name" value="5_nucleotid_C"/>
    <property type="match status" value="1"/>
</dbReference>
<dbReference type="Proteomes" id="UP000782610">
    <property type="component" value="Unassembled WGS sequence"/>
</dbReference>
<name>A0A933KY50_9HYPH</name>
<organism evidence="5 6">
    <name type="scientific">Devosia nanyangense</name>
    <dbReference type="NCBI Taxonomy" id="1228055"/>
    <lineage>
        <taxon>Bacteria</taxon>
        <taxon>Pseudomonadati</taxon>
        <taxon>Pseudomonadota</taxon>
        <taxon>Alphaproteobacteria</taxon>
        <taxon>Hyphomicrobiales</taxon>
        <taxon>Devosiaceae</taxon>
        <taxon>Devosia</taxon>
    </lineage>
</organism>
<dbReference type="PANTHER" id="PTHR11575:SF24">
    <property type="entry name" value="5'-NUCLEOTIDASE"/>
    <property type="match status" value="1"/>
</dbReference>
<dbReference type="GO" id="GO:0016787">
    <property type="term" value="F:hydrolase activity"/>
    <property type="evidence" value="ECO:0007669"/>
    <property type="project" value="UniProtKB-KW"/>
</dbReference>
<dbReference type="Gene3D" id="3.60.21.10">
    <property type="match status" value="1"/>
</dbReference>
<dbReference type="InterPro" id="IPR029052">
    <property type="entry name" value="Metallo-depent_PP-like"/>
</dbReference>
<sequence>MKSIITRLAAAALLGIAASTAIAVPALAEDVKITVLGVGDIYAFDGGKVRGGFARLNAAAKAEKAANPNTLYVHDGDMISPSLLSGLDYGANTIELTNVVPFDLAVPGNHEFDFGPEVFMQRVGESKYPWAAINIAGPDGKPVAGLGFETVMKEFSGVKVALVPIGEDETPVLATTKDWQFTPGVATGLDAAQKAREAGADIVIAVTHTDHDADYALQASHKFDLIVSGHDHDYRTGYDGITAYVETSTEANFLTAVDLNVTVTPAEGDKKRTVTWTPTFRFIDTATVTADADTQAVVDKLKAKLGTELDVEIGTSAGALDSRRATVRGEESTWGDLIADAMVAQSGADVALTNGGGIRGDKEYPAGTVLTRKDVFTELPFGNKTVVVELSGADLLAALENGFSQVEAGAGRFPQVSGLTVEADATKAPGARVVTVTVGGKPLDPAATYKVATNDYMLGGGDGYTAFGKGKVLIDASAAHLMASDVIDYITAKKTLDVKVDGRITLKK</sequence>
<keyword evidence="2" id="KW-0378">Hydrolase</keyword>
<dbReference type="SUPFAM" id="SSF56300">
    <property type="entry name" value="Metallo-dependent phosphatases"/>
    <property type="match status" value="1"/>
</dbReference>
<dbReference type="InterPro" id="IPR036907">
    <property type="entry name" value="5'-Nucleotdase_C_sf"/>
</dbReference>
<feature type="signal peptide" evidence="2">
    <location>
        <begin position="1"/>
        <end position="23"/>
    </location>
</feature>
<dbReference type="InterPro" id="IPR006179">
    <property type="entry name" value="5_nucleotidase/apyrase"/>
</dbReference>
<dbReference type="InterPro" id="IPR004843">
    <property type="entry name" value="Calcineurin-like_PHP"/>
</dbReference>
<dbReference type="Pfam" id="PF00149">
    <property type="entry name" value="Metallophos"/>
    <property type="match status" value="1"/>
</dbReference>
<evidence type="ECO:0000259" key="3">
    <source>
        <dbReference type="Pfam" id="PF00149"/>
    </source>
</evidence>
<dbReference type="AlphaFoldDB" id="A0A933KY50"/>
<dbReference type="SUPFAM" id="SSF55816">
    <property type="entry name" value="5'-nucleotidase (syn. UDP-sugar hydrolase), C-terminal domain"/>
    <property type="match status" value="1"/>
</dbReference>
<keyword evidence="2" id="KW-0547">Nucleotide-binding</keyword>
<dbReference type="PRINTS" id="PR01607">
    <property type="entry name" value="APYRASEFAMLY"/>
</dbReference>
<evidence type="ECO:0000313" key="6">
    <source>
        <dbReference type="Proteomes" id="UP000782610"/>
    </source>
</evidence>
<keyword evidence="1 2" id="KW-0732">Signal</keyword>
<proteinExistence type="inferred from homology"/>
<evidence type="ECO:0000256" key="2">
    <source>
        <dbReference type="RuleBase" id="RU362119"/>
    </source>
</evidence>
<evidence type="ECO:0000313" key="5">
    <source>
        <dbReference type="EMBL" id="MBI4920759.1"/>
    </source>
</evidence>
<feature type="domain" description="Calcineurin-like phosphoesterase" evidence="3">
    <location>
        <begin position="34"/>
        <end position="234"/>
    </location>
</feature>
<comment type="similarity">
    <text evidence="2">Belongs to the 5'-nucleotidase family.</text>
</comment>